<sequence>MIRRASLVFLIFTLAVVVGASCYIGLLNNFAFRLASGENFSYANFSNVKEIKLSKNYLDPYFKLYIDYEVAPFSGGYHDLFQTSDVNSGVRMEFTDRTSAIVYATADGSGGFGVQIHNLVRLNHRQSMTVRAIDGKYVWVEDSETGDHYVASPIPHFTLNHILIGQGFDSSRAFFGKIYKVNFSVCEYKVYRNVLIFMYFFVLVFYSICFYALASIFVKK</sequence>
<dbReference type="PROSITE" id="PS51257">
    <property type="entry name" value="PROKAR_LIPOPROTEIN"/>
    <property type="match status" value="1"/>
</dbReference>
<organism evidence="2">
    <name type="scientific">mine drainage metagenome</name>
    <dbReference type="NCBI Taxonomy" id="410659"/>
    <lineage>
        <taxon>unclassified sequences</taxon>
        <taxon>metagenomes</taxon>
        <taxon>ecological metagenomes</taxon>
    </lineage>
</organism>
<accession>A0A1J5RX70</accession>
<evidence type="ECO:0000256" key="1">
    <source>
        <dbReference type="SAM" id="Phobius"/>
    </source>
</evidence>
<keyword evidence="1" id="KW-0812">Transmembrane</keyword>
<comment type="caution">
    <text evidence="2">The sequence shown here is derived from an EMBL/GenBank/DDBJ whole genome shotgun (WGS) entry which is preliminary data.</text>
</comment>
<gene>
    <name evidence="2" type="ORF">GALL_253360</name>
</gene>
<keyword evidence="1" id="KW-0472">Membrane</keyword>
<proteinExistence type="predicted"/>
<reference evidence="2" key="1">
    <citation type="submission" date="2016-10" db="EMBL/GenBank/DDBJ databases">
        <title>Sequence of Gallionella enrichment culture.</title>
        <authorList>
            <person name="Poehlein A."/>
            <person name="Muehling M."/>
            <person name="Daniel R."/>
        </authorList>
    </citation>
    <scope>NUCLEOTIDE SEQUENCE</scope>
</reference>
<feature type="transmembrane region" description="Helical" evidence="1">
    <location>
        <begin position="196"/>
        <end position="218"/>
    </location>
</feature>
<name>A0A1J5RX70_9ZZZZ</name>
<protein>
    <submittedName>
        <fullName evidence="2">Uncharacterized protein</fullName>
    </submittedName>
</protein>
<evidence type="ECO:0000313" key="2">
    <source>
        <dbReference type="EMBL" id="OIQ92733.1"/>
    </source>
</evidence>
<dbReference type="EMBL" id="MLJW01000224">
    <property type="protein sequence ID" value="OIQ92733.1"/>
    <property type="molecule type" value="Genomic_DNA"/>
</dbReference>
<dbReference type="AlphaFoldDB" id="A0A1J5RX70"/>
<keyword evidence="1" id="KW-1133">Transmembrane helix</keyword>